<evidence type="ECO:0000313" key="2">
    <source>
        <dbReference type="Proteomes" id="UP000217258"/>
    </source>
</evidence>
<accession>A0ABN5BZ71</accession>
<organism evidence="1 2">
    <name type="scientific">Pseudoalteromonas issachenkonii</name>
    <dbReference type="NCBI Taxonomy" id="152297"/>
    <lineage>
        <taxon>Bacteria</taxon>
        <taxon>Pseudomonadati</taxon>
        <taxon>Pseudomonadota</taxon>
        <taxon>Gammaproteobacteria</taxon>
        <taxon>Alteromonadales</taxon>
        <taxon>Pseudoalteromonadaceae</taxon>
        <taxon>Pseudoalteromonas</taxon>
    </lineage>
</organism>
<dbReference type="Proteomes" id="UP000217258">
    <property type="component" value="Chromosome I"/>
</dbReference>
<sequence length="45" mass="5165">MEYACFYHECQFNFNNPRKTAPYNEHQFAALAVNAAIVTKQGVRA</sequence>
<proteinExistence type="predicted"/>
<name>A0ABN5BZ71_9GAMM</name>
<evidence type="ECO:0000313" key="1">
    <source>
        <dbReference type="EMBL" id="ATC90069.1"/>
    </source>
</evidence>
<dbReference type="EMBL" id="CP011030">
    <property type="protein sequence ID" value="ATC90069.1"/>
    <property type="molecule type" value="Genomic_DNA"/>
</dbReference>
<keyword evidence="2" id="KW-1185">Reference proteome</keyword>
<protein>
    <submittedName>
        <fullName evidence="1">Uncharacterized protein</fullName>
    </submittedName>
</protein>
<reference evidence="1 2" key="1">
    <citation type="submission" date="2015-06" db="EMBL/GenBank/DDBJ databases">
        <authorList>
            <person name="Xie B.-B."/>
            <person name="Rong J.-C."/>
            <person name="Qin Q.-L."/>
            <person name="Zhang Y.-Z."/>
        </authorList>
    </citation>
    <scope>NUCLEOTIDE SEQUENCE [LARGE SCALE GENOMIC DNA]</scope>
    <source>
        <strain evidence="1 2">KMM 3549</strain>
    </source>
</reference>
<gene>
    <name evidence="1" type="ORF">PISS_a1106</name>
</gene>